<dbReference type="SUPFAM" id="SSF54909">
    <property type="entry name" value="Dimeric alpha+beta barrel"/>
    <property type="match status" value="1"/>
</dbReference>
<evidence type="ECO:0000256" key="5">
    <source>
        <dbReference type="ARBA" id="ARBA00023444"/>
    </source>
</evidence>
<dbReference type="RefSeq" id="WP_377790094.1">
    <property type="nucleotide sequence ID" value="NZ_JBHLYQ010000109.1"/>
</dbReference>
<keyword evidence="12" id="KW-1185">Reference proteome</keyword>
<protein>
    <recommendedName>
        <fullName evidence="1">Coproheme decarboxylase</fullName>
        <ecNumber evidence="10">1.3.98.5</ecNumber>
    </recommendedName>
    <alternativeName>
        <fullName evidence="6">Coproheme III oxidative decarboxylase</fullName>
    </alternativeName>
    <alternativeName>
        <fullName evidence="7">Hydrogen peroxide-dependent heme synthase</fullName>
    </alternativeName>
</protein>
<dbReference type="EMBL" id="JBHLYQ010000109">
    <property type="protein sequence ID" value="MFC0082495.1"/>
    <property type="molecule type" value="Genomic_DNA"/>
</dbReference>
<keyword evidence="4" id="KW-0408">Iron</keyword>
<comment type="caution">
    <text evidence="11">The sequence shown here is derived from an EMBL/GenBank/DDBJ whole genome shotgun (WGS) entry which is preliminary data.</text>
</comment>
<organism evidence="11 12">
    <name type="scientific">Aciditerrimonas ferrireducens</name>
    <dbReference type="NCBI Taxonomy" id="667306"/>
    <lineage>
        <taxon>Bacteria</taxon>
        <taxon>Bacillati</taxon>
        <taxon>Actinomycetota</taxon>
        <taxon>Acidimicrobiia</taxon>
        <taxon>Acidimicrobiales</taxon>
        <taxon>Acidimicrobiaceae</taxon>
        <taxon>Aciditerrimonas</taxon>
    </lineage>
</organism>
<evidence type="ECO:0000256" key="8">
    <source>
        <dbReference type="ARBA" id="ARBA00049896"/>
    </source>
</evidence>
<keyword evidence="3" id="KW-0479">Metal-binding</keyword>
<evidence type="ECO:0000256" key="2">
    <source>
        <dbReference type="ARBA" id="ARBA00022617"/>
    </source>
</evidence>
<comment type="pathway">
    <text evidence="5">Porphyrin-containing compound metabolism.</text>
</comment>
<sequence>MADETAAIGPLTPAEGLGVLHLFCRLGAGADPDALQQASAALGEAGDQVVPVALLGHKADLGLMAISRDLRRLRWFQGRVERAGFDIQGSYVSLTEVSEYAAGIPAAMRQARLYPQLPPAGKPAFCFYPMSKRRGESRNWYALEYEERRALMYGHGRVGRRFHGRVLQLITGSTGLDDWEWGVTLFAERPDDLKACVYEMRFDPASAHYAEFGPFWTGMVGSLPEVLALCAGEGSVPLDLPAAEAGAAGDATLTDLPVGSPQGS</sequence>
<evidence type="ECO:0000313" key="12">
    <source>
        <dbReference type="Proteomes" id="UP001589788"/>
    </source>
</evidence>
<evidence type="ECO:0000256" key="6">
    <source>
        <dbReference type="ARBA" id="ARBA00029882"/>
    </source>
</evidence>
<gene>
    <name evidence="11" type="ORF">ACFFRE_10175</name>
</gene>
<keyword evidence="2" id="KW-0349">Heme</keyword>
<evidence type="ECO:0000256" key="9">
    <source>
        <dbReference type="ARBA" id="ARBA00049935"/>
    </source>
</evidence>
<name>A0ABV6C480_9ACTN</name>
<dbReference type="Pfam" id="PF06778">
    <property type="entry name" value="Chlor_dismutase"/>
    <property type="match status" value="1"/>
</dbReference>
<evidence type="ECO:0000256" key="3">
    <source>
        <dbReference type="ARBA" id="ARBA00022723"/>
    </source>
</evidence>
<comment type="cofactor">
    <cofactor evidence="9">
        <name>Fe-coproporphyrin III</name>
        <dbReference type="ChEBI" id="CHEBI:68438"/>
    </cofactor>
</comment>
<evidence type="ECO:0000256" key="10">
    <source>
        <dbReference type="ARBA" id="ARBA00050019"/>
    </source>
</evidence>
<evidence type="ECO:0000256" key="1">
    <source>
        <dbReference type="ARBA" id="ARBA00014413"/>
    </source>
</evidence>
<dbReference type="EC" id="1.3.98.5" evidence="10"/>
<proteinExistence type="predicted"/>
<accession>A0ABV6C480</accession>
<dbReference type="PANTHER" id="PTHR36843">
    <property type="entry name" value="HEME-DEPENDENT PEROXIDASE YWFI-RELATED"/>
    <property type="match status" value="1"/>
</dbReference>
<comment type="catalytic activity">
    <reaction evidence="8">
        <text>Fe-coproporphyrin III + 2 H2O2 + 2 H(+) = heme b + 2 CO2 + 4 H2O</text>
        <dbReference type="Rhea" id="RHEA:56516"/>
        <dbReference type="ChEBI" id="CHEBI:15377"/>
        <dbReference type="ChEBI" id="CHEBI:15378"/>
        <dbReference type="ChEBI" id="CHEBI:16240"/>
        <dbReference type="ChEBI" id="CHEBI:16526"/>
        <dbReference type="ChEBI" id="CHEBI:60344"/>
        <dbReference type="ChEBI" id="CHEBI:68438"/>
        <dbReference type="EC" id="1.3.98.5"/>
    </reaction>
    <physiologicalReaction direction="left-to-right" evidence="8">
        <dbReference type="Rhea" id="RHEA:56517"/>
    </physiologicalReaction>
</comment>
<dbReference type="PANTHER" id="PTHR36843:SF1">
    <property type="entry name" value="COPROHEME DECARBOXYLASE"/>
    <property type="match status" value="1"/>
</dbReference>
<dbReference type="Gene3D" id="3.30.70.1030">
    <property type="entry name" value="Apc35880, domain 1"/>
    <property type="match status" value="2"/>
</dbReference>
<dbReference type="InterPro" id="IPR010644">
    <property type="entry name" value="ChdC/CLD"/>
</dbReference>
<evidence type="ECO:0000256" key="4">
    <source>
        <dbReference type="ARBA" id="ARBA00023004"/>
    </source>
</evidence>
<evidence type="ECO:0000313" key="11">
    <source>
        <dbReference type="EMBL" id="MFC0082495.1"/>
    </source>
</evidence>
<reference evidence="11 12" key="1">
    <citation type="submission" date="2024-09" db="EMBL/GenBank/DDBJ databases">
        <authorList>
            <person name="Sun Q."/>
            <person name="Mori K."/>
        </authorList>
    </citation>
    <scope>NUCLEOTIDE SEQUENCE [LARGE SCALE GENOMIC DNA]</scope>
    <source>
        <strain evidence="11 12">JCM 15389</strain>
    </source>
</reference>
<dbReference type="InterPro" id="IPR011008">
    <property type="entry name" value="Dimeric_a/b-barrel"/>
</dbReference>
<evidence type="ECO:0000256" key="7">
    <source>
        <dbReference type="ARBA" id="ARBA00030236"/>
    </source>
</evidence>
<dbReference type="Proteomes" id="UP001589788">
    <property type="component" value="Unassembled WGS sequence"/>
</dbReference>